<dbReference type="EMBL" id="VICG01000013">
    <property type="protein sequence ID" value="KAA8565620.1"/>
    <property type="molecule type" value="Genomic_DNA"/>
</dbReference>
<feature type="domain" description="2EXR" evidence="2">
    <location>
        <begin position="51"/>
        <end position="162"/>
    </location>
</feature>
<proteinExistence type="predicted"/>
<accession>A0A5M9JAK8</accession>
<dbReference type="Pfam" id="PF20150">
    <property type="entry name" value="2EXR"/>
    <property type="match status" value="1"/>
</dbReference>
<protein>
    <recommendedName>
        <fullName evidence="2">2EXR domain-containing protein</fullName>
    </recommendedName>
</protein>
<sequence>MGSLNTSSLSSPADASASKRPLASAQKVTNVENDRTQDSGTVDAPKVDEGFPQEVWDAIWRIVANNNPRNVDIWAWSVGHKLFWDSPHDQNIGDPWQHGDADQWEPFRFMTTQIVPPILHVNTRSRAIALEYYKLSFGVRIPTLVGEYRVEPRIYYHIRNDCICPMGRFDYNSVRCFWEALPEGAAAMALNLCSFPYNGKESEEDGNKINRDEFGDEDWRGTDGCPQPFERMMAPHNLVNGVLEKVEKVYLYNYTDYFCKRGPRDFRFIPFVKNPELKEATYTEGQTIRHLTVLKDSDHRTAYRLWKASERIPSTLEYDNLYKKWVKWLKYGGLDWIQNGGPKPSEVRISDNVKEYSWQRKKFFQELQSWEEQQFINRGDPAIEANGP</sequence>
<evidence type="ECO:0000256" key="1">
    <source>
        <dbReference type="SAM" id="MobiDB-lite"/>
    </source>
</evidence>
<feature type="region of interest" description="Disordered" evidence="1">
    <location>
        <begin position="1"/>
        <end position="48"/>
    </location>
</feature>
<dbReference type="Proteomes" id="UP000322873">
    <property type="component" value="Unassembled WGS sequence"/>
</dbReference>
<comment type="caution">
    <text evidence="3">The sequence shown here is derived from an EMBL/GenBank/DDBJ whole genome shotgun (WGS) entry which is preliminary data.</text>
</comment>
<organism evidence="3 4">
    <name type="scientific">Monilinia fructicola</name>
    <name type="common">Brown rot fungus</name>
    <name type="synonym">Ciboria fructicola</name>
    <dbReference type="NCBI Taxonomy" id="38448"/>
    <lineage>
        <taxon>Eukaryota</taxon>
        <taxon>Fungi</taxon>
        <taxon>Dikarya</taxon>
        <taxon>Ascomycota</taxon>
        <taxon>Pezizomycotina</taxon>
        <taxon>Leotiomycetes</taxon>
        <taxon>Helotiales</taxon>
        <taxon>Sclerotiniaceae</taxon>
        <taxon>Monilinia</taxon>
    </lineage>
</organism>
<feature type="compositionally biased region" description="Low complexity" evidence="1">
    <location>
        <begin position="7"/>
        <end position="18"/>
    </location>
</feature>
<dbReference type="AlphaFoldDB" id="A0A5M9JAK8"/>
<name>A0A5M9JAK8_MONFR</name>
<dbReference type="VEuPathDB" id="FungiDB:MFRU_006g02030"/>
<evidence type="ECO:0000313" key="3">
    <source>
        <dbReference type="EMBL" id="KAA8565620.1"/>
    </source>
</evidence>
<keyword evidence="4" id="KW-1185">Reference proteome</keyword>
<evidence type="ECO:0000313" key="4">
    <source>
        <dbReference type="Proteomes" id="UP000322873"/>
    </source>
</evidence>
<gene>
    <name evidence="3" type="ORF">EYC84_009472</name>
</gene>
<dbReference type="OrthoDB" id="3473305at2759"/>
<evidence type="ECO:0000259" key="2">
    <source>
        <dbReference type="Pfam" id="PF20150"/>
    </source>
</evidence>
<dbReference type="InterPro" id="IPR045518">
    <property type="entry name" value="2EXR"/>
</dbReference>
<reference evidence="3 4" key="1">
    <citation type="submission" date="2019-06" db="EMBL/GenBank/DDBJ databases">
        <title>Genome Sequence of the Brown Rot Fungal Pathogen Monilinia fructicola.</title>
        <authorList>
            <person name="De Miccolis Angelini R.M."/>
            <person name="Landi L."/>
            <person name="Abate D."/>
            <person name="Pollastro S."/>
            <person name="Romanazzi G."/>
            <person name="Faretra F."/>
        </authorList>
    </citation>
    <scope>NUCLEOTIDE SEQUENCE [LARGE SCALE GENOMIC DNA]</scope>
    <source>
        <strain evidence="3 4">Mfrc123</strain>
    </source>
</reference>